<dbReference type="KEGG" id="tet:TTHERM_00715900"/>
<protein>
    <submittedName>
        <fullName evidence="3">MYND finger protein</fullName>
    </submittedName>
</protein>
<dbReference type="EMBL" id="GG662447">
    <property type="protein sequence ID" value="EAR84286.2"/>
    <property type="molecule type" value="Genomic_DNA"/>
</dbReference>
<feature type="region of interest" description="Disordered" evidence="2">
    <location>
        <begin position="1"/>
        <end position="49"/>
    </location>
</feature>
<dbReference type="GeneID" id="7831859"/>
<accession>I7MCM2</accession>
<proteinExistence type="predicted"/>
<keyword evidence="1" id="KW-0175">Coiled coil</keyword>
<dbReference type="RefSeq" id="XP_001031949.2">
    <property type="nucleotide sequence ID" value="XM_001031949.2"/>
</dbReference>
<dbReference type="AlphaFoldDB" id="I7MCM2"/>
<evidence type="ECO:0000256" key="2">
    <source>
        <dbReference type="SAM" id="MobiDB-lite"/>
    </source>
</evidence>
<dbReference type="Proteomes" id="UP000009168">
    <property type="component" value="Unassembled WGS sequence"/>
</dbReference>
<dbReference type="InParanoid" id="I7MCM2"/>
<organism evidence="3 4">
    <name type="scientific">Tetrahymena thermophila (strain SB210)</name>
    <dbReference type="NCBI Taxonomy" id="312017"/>
    <lineage>
        <taxon>Eukaryota</taxon>
        <taxon>Sar</taxon>
        <taxon>Alveolata</taxon>
        <taxon>Ciliophora</taxon>
        <taxon>Intramacronucleata</taxon>
        <taxon>Oligohymenophorea</taxon>
        <taxon>Hymenostomatida</taxon>
        <taxon>Tetrahymenina</taxon>
        <taxon>Tetrahymenidae</taxon>
        <taxon>Tetrahymena</taxon>
    </lineage>
</organism>
<feature type="compositionally biased region" description="Polar residues" evidence="2">
    <location>
        <begin position="435"/>
        <end position="457"/>
    </location>
</feature>
<feature type="region of interest" description="Disordered" evidence="2">
    <location>
        <begin position="530"/>
        <end position="554"/>
    </location>
</feature>
<dbReference type="STRING" id="312017.I7MCM2"/>
<feature type="coiled-coil region" evidence="1">
    <location>
        <begin position="269"/>
        <end position="430"/>
    </location>
</feature>
<reference evidence="4" key="1">
    <citation type="journal article" date="2006" name="PLoS Biol.">
        <title>Macronuclear genome sequence of the ciliate Tetrahymena thermophila, a model eukaryote.</title>
        <authorList>
            <person name="Eisen J.A."/>
            <person name="Coyne R.S."/>
            <person name="Wu M."/>
            <person name="Wu D."/>
            <person name="Thiagarajan M."/>
            <person name="Wortman J.R."/>
            <person name="Badger J.H."/>
            <person name="Ren Q."/>
            <person name="Amedeo P."/>
            <person name="Jones K.M."/>
            <person name="Tallon L.J."/>
            <person name="Delcher A.L."/>
            <person name="Salzberg S.L."/>
            <person name="Silva J.C."/>
            <person name="Haas B.J."/>
            <person name="Majoros W.H."/>
            <person name="Farzad M."/>
            <person name="Carlton J.M."/>
            <person name="Smith R.K. Jr."/>
            <person name="Garg J."/>
            <person name="Pearlman R.E."/>
            <person name="Karrer K.M."/>
            <person name="Sun L."/>
            <person name="Manning G."/>
            <person name="Elde N.C."/>
            <person name="Turkewitz A.P."/>
            <person name="Asai D.J."/>
            <person name="Wilkes D.E."/>
            <person name="Wang Y."/>
            <person name="Cai H."/>
            <person name="Collins K."/>
            <person name="Stewart B.A."/>
            <person name="Lee S.R."/>
            <person name="Wilamowska K."/>
            <person name="Weinberg Z."/>
            <person name="Ruzzo W.L."/>
            <person name="Wloga D."/>
            <person name="Gaertig J."/>
            <person name="Frankel J."/>
            <person name="Tsao C.-C."/>
            <person name="Gorovsky M.A."/>
            <person name="Keeling P.J."/>
            <person name="Waller R.F."/>
            <person name="Patron N.J."/>
            <person name="Cherry J.M."/>
            <person name="Stover N.A."/>
            <person name="Krieger C.J."/>
            <person name="del Toro C."/>
            <person name="Ryder H.F."/>
            <person name="Williamson S.C."/>
            <person name="Barbeau R.A."/>
            <person name="Hamilton E.P."/>
            <person name="Orias E."/>
        </authorList>
    </citation>
    <scope>NUCLEOTIDE SEQUENCE [LARGE SCALE GENOMIC DNA]</scope>
    <source>
        <strain evidence="4">SB210</strain>
    </source>
</reference>
<evidence type="ECO:0000313" key="3">
    <source>
        <dbReference type="EMBL" id="EAR84286.2"/>
    </source>
</evidence>
<dbReference type="eggNOG" id="ENOG502R2U4">
    <property type="taxonomic scope" value="Eukaryota"/>
</dbReference>
<evidence type="ECO:0000313" key="4">
    <source>
        <dbReference type="Proteomes" id="UP000009168"/>
    </source>
</evidence>
<feature type="compositionally biased region" description="Polar residues" evidence="2">
    <location>
        <begin position="7"/>
        <end position="29"/>
    </location>
</feature>
<name>I7MCM2_TETTS</name>
<feature type="coiled-coil region" evidence="1">
    <location>
        <begin position="94"/>
        <end position="184"/>
    </location>
</feature>
<feature type="region of interest" description="Disordered" evidence="2">
    <location>
        <begin position="435"/>
        <end position="472"/>
    </location>
</feature>
<sequence>MKRSLDHSSGSVKQLDASNSSFNQKTVGKSNKYALNHSPPTHDNKSNSFKAADNFFQNTAYNNKSSGYLRSSMDEDQINTMKDDSENYSSTLDIKLLQKELSLTKKNLKEAQARANVLTHSNSKLQHQNDILEQQVQKAEKRCKELIEKLSSEQLKVNELNFLNKQIQKELDLLRNDNSETTERMKGNFETLKKKHDEFVEQVTNKNTKVLSQIKKCFAVVGQNDRLHQNKKPDFNQEIFQQLRKVFINIQNVIDEKGFEIEDDEVNILQEIKNIAMNKDQENSELKARLQQLQQDLDKEQAHTKEVLPRYRESLEKLKQNSKLMRDKIKELQDSKESDKQEYEKKIRKIQLNYQQSESEKHQLKNELNKLNKIIDEEQKESSSFVKEVGHLRKENGILKKKLEEYKGMVEDQEHIIADLKQEITSVINKQQIDQQKLANERVPQQGQRSSSHSPVNTKKEKDDLDFYLSKSPSVQEKTRRKKFFEESDEDEYLELDEHLQRKQEQIYEDQNLNPNIRKHQQNYIYQQDERKAQKQFQQDPLLSSEESETPEKINHQYKQAQRIKSKESIQNFMTFAESGHTSNNNTLTSHKFEDISNAKFLNSQRQNNKSRELYSFSQSKQTTGGGKSEINIRAKKDNYDPYIKVNNSLGNEYSSNYQGDSSSVLSYQNNQKNKKPNKNYIENEIHQLDEEINQIKQYLANELEILNTEQNQIYS</sequence>
<evidence type="ECO:0000256" key="1">
    <source>
        <dbReference type="SAM" id="Coils"/>
    </source>
</evidence>
<keyword evidence="4" id="KW-1185">Reference proteome</keyword>
<gene>
    <name evidence="3" type="ORF">TTHERM_00715900</name>
</gene>